<dbReference type="GO" id="GO:0009228">
    <property type="term" value="P:thiamine biosynthetic process"/>
    <property type="evidence" value="ECO:0007669"/>
    <property type="project" value="UniProtKB-KW"/>
</dbReference>
<evidence type="ECO:0000256" key="11">
    <source>
        <dbReference type="ARBA" id="ARBA00048179"/>
    </source>
</evidence>
<keyword evidence="7" id="KW-0663">Pyridoxal phosphate</keyword>
<sequence>MRFRLVCMVVLIGLLTLLTACNQDSTLKKETPPKEKTNENIRVASWSQPITEQTNLLVDEEKHFFEEQGLNMTFIPGAGGGDAIKNILSRKADIAFTDPGSLFFALDKGEKLRVIYNIYPQNVFNIVSLKEKNITKPEDLKGKTIGVYSLSSGTRQNLLVLLHEAGLTEEDVKIVETGLLNFAPLMQGQVDATAATDTGLYTGKQKGLGDVNVMEVKDYLNFPSDVFVVTEETYQEKKELLQKFLIGYKNSAEWMIENPNEAATLAVKHAIDGKAEENNLEIIKIRKASSVSPTTDERGLGAFDRDVLQEAADAYQRLGLIENKLDIEGIVSEELLPKK</sequence>
<dbReference type="Gene3D" id="3.40.190.10">
    <property type="entry name" value="Periplasmic binding protein-like II"/>
    <property type="match status" value="2"/>
</dbReference>
<name>A0A179T6M5_9BACI</name>
<dbReference type="PANTHER" id="PTHR31528:SF1">
    <property type="entry name" value="4-AMINO-5-HYDROXYMETHYL-2-METHYLPYRIMIDINE PHOSPHATE SYNTHASE THI11-RELATED"/>
    <property type="match status" value="1"/>
</dbReference>
<feature type="chain" id="PRO_5008106632" description="Thiamine pyrimidine synthase" evidence="12">
    <location>
        <begin position="23"/>
        <end position="339"/>
    </location>
</feature>
<keyword evidence="12" id="KW-0732">Signal</keyword>
<protein>
    <recommendedName>
        <fullName evidence="10">Thiamine pyrimidine synthase</fullName>
    </recommendedName>
</protein>
<evidence type="ECO:0000256" key="12">
    <source>
        <dbReference type="SAM" id="SignalP"/>
    </source>
</evidence>
<evidence type="ECO:0000259" key="13">
    <source>
        <dbReference type="Pfam" id="PF09084"/>
    </source>
</evidence>
<evidence type="ECO:0000256" key="5">
    <source>
        <dbReference type="ARBA" id="ARBA00022679"/>
    </source>
</evidence>
<dbReference type="STRING" id="152268.A6K24_02605"/>
<evidence type="ECO:0000256" key="2">
    <source>
        <dbReference type="ARBA" id="ARBA00004948"/>
    </source>
</evidence>
<organism evidence="14 15">
    <name type="scientific">Metabacillus litoralis</name>
    <dbReference type="NCBI Taxonomy" id="152268"/>
    <lineage>
        <taxon>Bacteria</taxon>
        <taxon>Bacillati</taxon>
        <taxon>Bacillota</taxon>
        <taxon>Bacilli</taxon>
        <taxon>Bacillales</taxon>
        <taxon>Bacillaceae</taxon>
        <taxon>Metabacillus</taxon>
    </lineage>
</organism>
<feature type="domain" description="SsuA/THI5-like" evidence="13">
    <location>
        <begin position="52"/>
        <end position="262"/>
    </location>
</feature>
<dbReference type="OrthoDB" id="9815602at2"/>
<dbReference type="GO" id="GO:0046872">
    <property type="term" value="F:metal ion binding"/>
    <property type="evidence" value="ECO:0007669"/>
    <property type="project" value="UniProtKB-KW"/>
</dbReference>
<evidence type="ECO:0000256" key="6">
    <source>
        <dbReference type="ARBA" id="ARBA00022723"/>
    </source>
</evidence>
<gene>
    <name evidence="14" type="ORF">A6K24_02605</name>
</gene>
<dbReference type="Proteomes" id="UP000078534">
    <property type="component" value="Unassembled WGS sequence"/>
</dbReference>
<evidence type="ECO:0000256" key="1">
    <source>
        <dbReference type="ARBA" id="ARBA00003469"/>
    </source>
</evidence>
<accession>A0A179T6M5</accession>
<dbReference type="InterPro" id="IPR015168">
    <property type="entry name" value="SsuA/THI5"/>
</dbReference>
<dbReference type="PROSITE" id="PS51257">
    <property type="entry name" value="PROKAR_LIPOPROTEIN"/>
    <property type="match status" value="1"/>
</dbReference>
<reference evidence="15" key="1">
    <citation type="submission" date="2016-04" db="EMBL/GenBank/DDBJ databases">
        <authorList>
            <person name="Lyu Z."/>
            <person name="Lyu W."/>
        </authorList>
    </citation>
    <scope>NUCLEOTIDE SEQUENCE [LARGE SCALE GENOMIC DNA]</scope>
    <source>
        <strain evidence="15">C44</strain>
    </source>
</reference>
<keyword evidence="15" id="KW-1185">Reference proteome</keyword>
<comment type="pathway">
    <text evidence="2">Cofactor biosynthesis; thiamine diphosphate biosynthesis.</text>
</comment>
<evidence type="ECO:0000256" key="3">
    <source>
        <dbReference type="ARBA" id="ARBA00009406"/>
    </source>
</evidence>
<dbReference type="Pfam" id="PF09084">
    <property type="entry name" value="NMT1"/>
    <property type="match status" value="1"/>
</dbReference>
<evidence type="ECO:0000256" key="10">
    <source>
        <dbReference type="ARBA" id="ARBA00033171"/>
    </source>
</evidence>
<keyword evidence="5" id="KW-0808">Transferase</keyword>
<dbReference type="AlphaFoldDB" id="A0A179T6M5"/>
<keyword evidence="6" id="KW-0479">Metal-binding</keyword>
<comment type="subunit">
    <text evidence="4">Homodimer.</text>
</comment>
<dbReference type="RefSeq" id="WP_066325379.1">
    <property type="nucleotide sequence ID" value="NZ_LWSG01000001.1"/>
</dbReference>
<proteinExistence type="inferred from homology"/>
<dbReference type="EMBL" id="LWSG01000001">
    <property type="protein sequence ID" value="OAS89461.1"/>
    <property type="molecule type" value="Genomic_DNA"/>
</dbReference>
<dbReference type="PANTHER" id="PTHR31528">
    <property type="entry name" value="4-AMINO-5-HYDROXYMETHYL-2-METHYLPYRIMIDINE PHOSPHATE SYNTHASE THI11-RELATED"/>
    <property type="match status" value="1"/>
</dbReference>
<comment type="similarity">
    <text evidence="3">Belongs to the NMT1/THI5 family.</text>
</comment>
<dbReference type="SUPFAM" id="SSF53850">
    <property type="entry name" value="Periplasmic binding protein-like II"/>
    <property type="match status" value="1"/>
</dbReference>
<evidence type="ECO:0000256" key="9">
    <source>
        <dbReference type="ARBA" id="ARBA00023004"/>
    </source>
</evidence>
<keyword evidence="9" id="KW-0408">Iron</keyword>
<feature type="signal peptide" evidence="12">
    <location>
        <begin position="1"/>
        <end position="22"/>
    </location>
</feature>
<evidence type="ECO:0000256" key="4">
    <source>
        <dbReference type="ARBA" id="ARBA00011738"/>
    </source>
</evidence>
<comment type="caution">
    <text evidence="14">The sequence shown here is derived from an EMBL/GenBank/DDBJ whole genome shotgun (WGS) entry which is preliminary data.</text>
</comment>
<evidence type="ECO:0000256" key="7">
    <source>
        <dbReference type="ARBA" id="ARBA00022898"/>
    </source>
</evidence>
<dbReference type="GO" id="GO:0016740">
    <property type="term" value="F:transferase activity"/>
    <property type="evidence" value="ECO:0007669"/>
    <property type="project" value="UniProtKB-KW"/>
</dbReference>
<evidence type="ECO:0000313" key="15">
    <source>
        <dbReference type="Proteomes" id="UP000078534"/>
    </source>
</evidence>
<dbReference type="InterPro" id="IPR027939">
    <property type="entry name" value="NMT1/THI5"/>
</dbReference>
<evidence type="ECO:0000256" key="8">
    <source>
        <dbReference type="ARBA" id="ARBA00022977"/>
    </source>
</evidence>
<comment type="function">
    <text evidence="1">Responsible for the formation of the pyrimidine heterocycle in the thiamine biosynthesis pathway. Catalyzes the formation of hydroxymethylpyrimidine phosphate (HMP-P) from histidine and pyridoxal phosphate (PLP). The protein uses PLP and the active site histidine to form HMP-P, generating an inactive enzyme. The enzyme can only undergo a single turnover, which suggests it is a suicide enzyme.</text>
</comment>
<comment type="catalytic activity">
    <reaction evidence="11">
        <text>N(6)-(pyridoxal phosphate)-L-lysyl-[4-amino-5-hydroxymethyl-2-methylpyrimidine phosphate synthase] + L-histidyl-[4-amino-5-hydroxymethyl-2-methylpyrimidine phosphate synthase] + 2 Fe(3+) + 4 H2O = L-lysyl-[4-amino-5-hydroxymethyl-2-methylpyrimidine phosphate synthase] + (2S)-2-amino-5-hydroxy-4-oxopentanoyl-[4-amino-5-hydroxymethyl-2-methylpyrimidine phosphate synthase] + 4-amino-2-methyl-5-(phosphooxymethyl)pyrimidine + 3-oxopropanoate + 2 Fe(2+) + 2 H(+)</text>
        <dbReference type="Rhea" id="RHEA:65756"/>
        <dbReference type="Rhea" id="RHEA-COMP:16892"/>
        <dbReference type="Rhea" id="RHEA-COMP:16893"/>
        <dbReference type="Rhea" id="RHEA-COMP:16894"/>
        <dbReference type="Rhea" id="RHEA-COMP:16895"/>
        <dbReference type="ChEBI" id="CHEBI:15377"/>
        <dbReference type="ChEBI" id="CHEBI:15378"/>
        <dbReference type="ChEBI" id="CHEBI:29033"/>
        <dbReference type="ChEBI" id="CHEBI:29034"/>
        <dbReference type="ChEBI" id="CHEBI:29969"/>
        <dbReference type="ChEBI" id="CHEBI:29979"/>
        <dbReference type="ChEBI" id="CHEBI:33190"/>
        <dbReference type="ChEBI" id="CHEBI:58354"/>
        <dbReference type="ChEBI" id="CHEBI:143915"/>
        <dbReference type="ChEBI" id="CHEBI:157692"/>
    </reaction>
    <physiologicalReaction direction="left-to-right" evidence="11">
        <dbReference type="Rhea" id="RHEA:65757"/>
    </physiologicalReaction>
</comment>
<keyword evidence="8" id="KW-0784">Thiamine biosynthesis</keyword>
<evidence type="ECO:0000313" key="14">
    <source>
        <dbReference type="EMBL" id="OAS89461.1"/>
    </source>
</evidence>